<dbReference type="InterPro" id="IPR007946">
    <property type="entry name" value="AAR2"/>
</dbReference>
<comment type="similarity">
    <text evidence="1">Belongs to the AAR2 family.</text>
</comment>
<dbReference type="CDD" id="cd13778">
    <property type="entry name" value="Aar2_C"/>
    <property type="match status" value="1"/>
</dbReference>
<name>A0A9W9G5L8_9EURO</name>
<feature type="region of interest" description="Disordered" evidence="2">
    <location>
        <begin position="201"/>
        <end position="239"/>
    </location>
</feature>
<reference evidence="5" key="1">
    <citation type="submission" date="2022-11" db="EMBL/GenBank/DDBJ databases">
        <authorList>
            <person name="Petersen C."/>
        </authorList>
    </citation>
    <scope>NUCLEOTIDE SEQUENCE</scope>
    <source>
        <strain evidence="5">IBT 30761</strain>
    </source>
</reference>
<dbReference type="CDD" id="cd13777">
    <property type="entry name" value="Aar2_N"/>
    <property type="match status" value="1"/>
</dbReference>
<dbReference type="Pfam" id="PF05282">
    <property type="entry name" value="AAR2"/>
    <property type="match status" value="1"/>
</dbReference>
<dbReference type="Proteomes" id="UP001149074">
    <property type="component" value="Unassembled WGS sequence"/>
</dbReference>
<dbReference type="InterPro" id="IPR038514">
    <property type="entry name" value="AAR2_C_sf"/>
</dbReference>
<dbReference type="InterPro" id="IPR033647">
    <property type="entry name" value="Aar2_N"/>
</dbReference>
<evidence type="ECO:0008006" key="7">
    <source>
        <dbReference type="Google" id="ProtNLM"/>
    </source>
</evidence>
<evidence type="ECO:0000313" key="6">
    <source>
        <dbReference type="Proteomes" id="UP001149074"/>
    </source>
</evidence>
<evidence type="ECO:0000259" key="3">
    <source>
        <dbReference type="Pfam" id="PF05282"/>
    </source>
</evidence>
<accession>A0A9W9G5L8</accession>
<dbReference type="Pfam" id="PF20981">
    <property type="entry name" value="AAR2_1st"/>
    <property type="match status" value="1"/>
</dbReference>
<dbReference type="RefSeq" id="XP_056480225.1">
    <property type="nucleotide sequence ID" value="XM_056613001.1"/>
</dbReference>
<evidence type="ECO:0000256" key="1">
    <source>
        <dbReference type="ARBA" id="ARBA00006281"/>
    </source>
</evidence>
<feature type="domain" description="AAR2 N-terminal" evidence="4">
    <location>
        <begin position="10"/>
        <end position="195"/>
    </location>
</feature>
<feature type="domain" description="AAR2 C-terminal" evidence="3">
    <location>
        <begin position="248"/>
        <end position="422"/>
    </location>
</feature>
<dbReference type="GO" id="GO:0000244">
    <property type="term" value="P:spliceosomal tri-snRNP complex assembly"/>
    <property type="evidence" value="ECO:0007669"/>
    <property type="project" value="TreeGrafter"/>
</dbReference>
<evidence type="ECO:0000256" key="2">
    <source>
        <dbReference type="SAM" id="MobiDB-lite"/>
    </source>
</evidence>
<comment type="caution">
    <text evidence="5">The sequence shown here is derived from an EMBL/GenBank/DDBJ whole genome shotgun (WGS) entry which is preliminary data.</text>
</comment>
<proteinExistence type="inferred from homology"/>
<dbReference type="OrthoDB" id="201752at2759"/>
<dbReference type="PANTHER" id="PTHR12689">
    <property type="entry name" value="A1 CISTRON SPLICING FACTOR AAR2-RELATED"/>
    <property type="match status" value="1"/>
</dbReference>
<dbReference type="Gene3D" id="1.25.40.550">
    <property type="entry name" value="Aar2, C-terminal domain-like"/>
    <property type="match status" value="1"/>
</dbReference>
<keyword evidence="6" id="KW-1185">Reference proteome</keyword>
<dbReference type="AlphaFoldDB" id="A0A9W9G5L8"/>
<dbReference type="Gene3D" id="2.60.34.20">
    <property type="match status" value="1"/>
</dbReference>
<reference evidence="5" key="2">
    <citation type="journal article" date="2023" name="IMA Fungus">
        <title>Comparative genomic study of the Penicillium genus elucidates a diverse pangenome and 15 lateral gene transfer events.</title>
        <authorList>
            <person name="Petersen C."/>
            <person name="Sorensen T."/>
            <person name="Nielsen M.R."/>
            <person name="Sondergaard T.E."/>
            <person name="Sorensen J.L."/>
            <person name="Fitzpatrick D.A."/>
            <person name="Frisvad J.C."/>
            <person name="Nielsen K.L."/>
        </authorList>
    </citation>
    <scope>NUCLEOTIDE SEQUENCE</scope>
    <source>
        <strain evidence="5">IBT 30761</strain>
    </source>
</reference>
<gene>
    <name evidence="5" type="ORF">N7532_000497</name>
</gene>
<protein>
    <recommendedName>
        <fullName evidence="7">AAR2 family protein</fullName>
    </recommendedName>
</protein>
<feature type="compositionally biased region" description="Basic and acidic residues" evidence="2">
    <location>
        <begin position="217"/>
        <end position="229"/>
    </location>
</feature>
<organism evidence="5 6">
    <name type="scientific">Penicillium argentinense</name>
    <dbReference type="NCBI Taxonomy" id="1131581"/>
    <lineage>
        <taxon>Eukaryota</taxon>
        <taxon>Fungi</taxon>
        <taxon>Dikarya</taxon>
        <taxon>Ascomycota</taxon>
        <taxon>Pezizomycotina</taxon>
        <taxon>Eurotiomycetes</taxon>
        <taxon>Eurotiomycetidae</taxon>
        <taxon>Eurotiales</taxon>
        <taxon>Aspergillaceae</taxon>
        <taxon>Penicillium</taxon>
    </lineage>
</organism>
<dbReference type="GeneID" id="81351980"/>
<sequence>MSSSLPTPPSILLPHLPPKTHVGIDLISFTSTPNFHGIREPPEGWHFLYTGTTASLSLRCGSWFYVGDISAAGHGQNDTALVVRDERTGNQRTGPEIHIWKWNADTESLSSLREGNDSERLEAMRLKANLGSLWRAGGLFRYRSRVSKVRLSDHSSTKEGVVKVKDDEETELNGRKDWQQLTDWISPRLLTRITGSPEMDVDGHPRWNLTSAGTANRDADHIPGLDKPAEGSTSDADADQEQEAEFGFLPVDLRRTWREGAIGRERTEAAQDRSWALGDLILRNSSLVSGETTVDERTGEIQVLGELQFTFLMVMTLMNFSCLQQWKRLLELILTCRQAIVDREMFISDVVRLLLLQLQRCDDVDGGLFGMDGDDDGRFLRSLLKKFQRAVDQVIEKGTKSKVKTELDKLRAWAKDEYDWELAHEDIVKEGKIRLEDGELVDMDIDENDEYEETGEYAPLVVDLGDDNTETQSVSDDGEASDLEDMRY</sequence>
<feature type="region of interest" description="Disordered" evidence="2">
    <location>
        <begin position="447"/>
        <end position="488"/>
    </location>
</feature>
<evidence type="ECO:0000259" key="4">
    <source>
        <dbReference type="Pfam" id="PF20981"/>
    </source>
</evidence>
<dbReference type="EMBL" id="JAPQKI010000001">
    <property type="protein sequence ID" value="KAJ5112452.1"/>
    <property type="molecule type" value="Genomic_DNA"/>
</dbReference>
<feature type="compositionally biased region" description="Acidic residues" evidence="2">
    <location>
        <begin position="476"/>
        <end position="488"/>
    </location>
</feature>
<dbReference type="PANTHER" id="PTHR12689:SF4">
    <property type="entry name" value="PROTEIN AAR2 HOMOLOG"/>
    <property type="match status" value="1"/>
</dbReference>
<dbReference type="InterPro" id="IPR033648">
    <property type="entry name" value="AAR2_C"/>
</dbReference>
<evidence type="ECO:0000313" key="5">
    <source>
        <dbReference type="EMBL" id="KAJ5112452.1"/>
    </source>
</evidence>
<dbReference type="InterPro" id="IPR038516">
    <property type="entry name" value="AAR2_N_sf"/>
</dbReference>